<accession>A0A1D3D4C0</accession>
<dbReference type="AlphaFoldDB" id="A0A1D3D4C0"/>
<dbReference type="EMBL" id="JROU02000786">
    <property type="protein sequence ID" value="OEH78295.1"/>
    <property type="molecule type" value="Genomic_DNA"/>
</dbReference>
<protein>
    <submittedName>
        <fullName evidence="2">Uncharacterized protein</fullName>
    </submittedName>
</protein>
<evidence type="ECO:0000256" key="1">
    <source>
        <dbReference type="SAM" id="MobiDB-lite"/>
    </source>
</evidence>
<evidence type="ECO:0000313" key="3">
    <source>
        <dbReference type="Proteomes" id="UP000095192"/>
    </source>
</evidence>
<comment type="caution">
    <text evidence="2">The sequence shown here is derived from an EMBL/GenBank/DDBJ whole genome shotgun (WGS) entry which is preliminary data.</text>
</comment>
<organism evidence="2 3">
    <name type="scientific">Cyclospora cayetanensis</name>
    <dbReference type="NCBI Taxonomy" id="88456"/>
    <lineage>
        <taxon>Eukaryota</taxon>
        <taxon>Sar</taxon>
        <taxon>Alveolata</taxon>
        <taxon>Apicomplexa</taxon>
        <taxon>Conoidasida</taxon>
        <taxon>Coccidia</taxon>
        <taxon>Eucoccidiorida</taxon>
        <taxon>Eimeriorina</taxon>
        <taxon>Eimeriidae</taxon>
        <taxon>Cyclospora</taxon>
    </lineage>
</organism>
<evidence type="ECO:0000313" key="2">
    <source>
        <dbReference type="EMBL" id="OEH78295.1"/>
    </source>
</evidence>
<dbReference type="Proteomes" id="UP000095192">
    <property type="component" value="Unassembled WGS sequence"/>
</dbReference>
<gene>
    <name evidence="2" type="ORF">cyc_04616</name>
</gene>
<dbReference type="VEuPathDB" id="ToxoDB:cyc_04616"/>
<name>A0A1D3D4C0_9EIME</name>
<proteinExistence type="predicted"/>
<dbReference type="InParanoid" id="A0A1D3D4C0"/>
<feature type="compositionally biased region" description="Polar residues" evidence="1">
    <location>
        <begin position="1"/>
        <end position="18"/>
    </location>
</feature>
<feature type="region of interest" description="Disordered" evidence="1">
    <location>
        <begin position="1"/>
        <end position="52"/>
    </location>
</feature>
<reference evidence="2 3" key="1">
    <citation type="journal article" date="2016" name="BMC Genomics">
        <title>Comparative genomics reveals Cyclospora cayetanensis possesses coccidia-like metabolism and invasion components but unique surface antigens.</title>
        <authorList>
            <person name="Liu S."/>
            <person name="Wang L."/>
            <person name="Zheng H."/>
            <person name="Xu Z."/>
            <person name="Roellig D.M."/>
            <person name="Li N."/>
            <person name="Frace M.A."/>
            <person name="Tang K."/>
            <person name="Arrowood M.J."/>
            <person name="Moss D.M."/>
            <person name="Zhang L."/>
            <person name="Feng Y."/>
            <person name="Xiao L."/>
        </authorList>
    </citation>
    <scope>NUCLEOTIDE SEQUENCE [LARGE SCALE GENOMIC DNA]</scope>
    <source>
        <strain evidence="2 3">CHN_HEN01</strain>
    </source>
</reference>
<sequence length="88" mass="9341">MSGCTGTYNTARGNSPTDKSPPLLPTQRILDRSDGEWNDSAAFGGGEQRGEEVLDAQTLSKLTRRPCGGCTKGIWVEEGDCLELGAPL</sequence>
<keyword evidence="3" id="KW-1185">Reference proteome</keyword>